<keyword evidence="5 7" id="KW-1133">Transmembrane helix</keyword>
<dbReference type="GO" id="GO:0008963">
    <property type="term" value="F:phospho-N-acetylmuramoyl-pentapeptide-transferase activity"/>
    <property type="evidence" value="ECO:0007669"/>
    <property type="project" value="UniProtKB-UniRule"/>
</dbReference>
<feature type="transmembrane region" description="Helical" evidence="7">
    <location>
        <begin position="97"/>
        <end position="114"/>
    </location>
</feature>
<keyword evidence="7" id="KW-1003">Cell membrane</keyword>
<comment type="catalytic activity">
    <reaction evidence="7">
        <text>UDP-N-acetyl-alpha-D-muramoyl-L-alanyl-gamma-D-glutamyl-meso-2,6-diaminopimeloyl-D-alanyl-D-alanine + di-trans,octa-cis-undecaprenyl phosphate = di-trans,octa-cis-undecaprenyl diphospho-N-acetyl-alpha-D-muramoyl-L-alanyl-D-glutamyl-meso-2,6-diaminopimeloyl-D-alanyl-D-alanine + UMP</text>
        <dbReference type="Rhea" id="RHEA:28386"/>
        <dbReference type="ChEBI" id="CHEBI:57865"/>
        <dbReference type="ChEBI" id="CHEBI:60392"/>
        <dbReference type="ChEBI" id="CHEBI:61386"/>
        <dbReference type="ChEBI" id="CHEBI:61387"/>
        <dbReference type="EC" id="2.7.8.13"/>
    </reaction>
</comment>
<accession>A0A6N9TTD1</accession>
<evidence type="ECO:0000256" key="9">
    <source>
        <dbReference type="PIRSR" id="PIRSR600715-1"/>
    </source>
</evidence>
<feature type="binding site" evidence="9">
    <location>
        <position position="265"/>
    </location>
    <ligand>
        <name>Mg(2+)</name>
        <dbReference type="ChEBI" id="CHEBI:18420"/>
    </ligand>
</feature>
<dbReference type="PROSITE" id="PS01348">
    <property type="entry name" value="MRAY_2"/>
    <property type="match status" value="1"/>
</dbReference>
<keyword evidence="7 9" id="KW-0479">Metal-binding</keyword>
<dbReference type="InterPro" id="IPR018480">
    <property type="entry name" value="PNAcMuramoyl-5peptid_Trfase_CS"/>
</dbReference>
<evidence type="ECO:0000256" key="3">
    <source>
        <dbReference type="ARBA" id="ARBA00022679"/>
    </source>
</evidence>
<evidence type="ECO:0000256" key="4">
    <source>
        <dbReference type="ARBA" id="ARBA00022692"/>
    </source>
</evidence>
<gene>
    <name evidence="7" type="primary">mraY</name>
    <name evidence="10" type="ORF">G3N55_10940</name>
</gene>
<dbReference type="GO" id="GO:0008360">
    <property type="term" value="P:regulation of cell shape"/>
    <property type="evidence" value="ECO:0007669"/>
    <property type="project" value="UniProtKB-KW"/>
</dbReference>
<keyword evidence="7" id="KW-0132">Cell division</keyword>
<keyword evidence="3 7" id="KW-0808">Transferase</keyword>
<feature type="transmembrane region" description="Helical" evidence="7">
    <location>
        <begin position="237"/>
        <end position="254"/>
    </location>
</feature>
<evidence type="ECO:0000256" key="6">
    <source>
        <dbReference type="ARBA" id="ARBA00023136"/>
    </source>
</evidence>
<evidence type="ECO:0000313" key="11">
    <source>
        <dbReference type="Proteomes" id="UP000469346"/>
    </source>
</evidence>
<keyword evidence="7" id="KW-0573">Peptidoglycan synthesis</keyword>
<dbReference type="GO" id="GO:0046872">
    <property type="term" value="F:metal ion binding"/>
    <property type="evidence" value="ECO:0007669"/>
    <property type="project" value="UniProtKB-KW"/>
</dbReference>
<organism evidence="10 11">
    <name type="scientific">Dissulfurirhabdus thermomarina</name>
    <dbReference type="NCBI Taxonomy" id="1765737"/>
    <lineage>
        <taxon>Bacteria</taxon>
        <taxon>Deltaproteobacteria</taxon>
        <taxon>Dissulfurirhabdaceae</taxon>
        <taxon>Dissulfurirhabdus</taxon>
    </lineage>
</organism>
<keyword evidence="4 7" id="KW-0812">Transmembrane</keyword>
<dbReference type="Proteomes" id="UP000469346">
    <property type="component" value="Unassembled WGS sequence"/>
</dbReference>
<keyword evidence="7" id="KW-0961">Cell wall biogenesis/degradation</keyword>
<protein>
    <recommendedName>
        <fullName evidence="7 8">Phospho-N-acetylmuramoyl-pentapeptide-transferase</fullName>
        <ecNumber evidence="7 8">2.7.8.13</ecNumber>
    </recommendedName>
    <alternativeName>
        <fullName evidence="7">UDP-MurNAc-pentapeptide phosphotransferase</fullName>
    </alternativeName>
</protein>
<dbReference type="GO" id="GO:0005886">
    <property type="term" value="C:plasma membrane"/>
    <property type="evidence" value="ECO:0007669"/>
    <property type="project" value="UniProtKB-SubCell"/>
</dbReference>
<comment type="caution">
    <text evidence="10">The sequence shown here is derived from an EMBL/GenBank/DDBJ whole genome shotgun (WGS) entry which is preliminary data.</text>
</comment>
<feature type="transmembrane region" description="Helical" evidence="7">
    <location>
        <begin position="74"/>
        <end position="91"/>
    </location>
</feature>
<dbReference type="NCBIfam" id="TIGR00445">
    <property type="entry name" value="mraY"/>
    <property type="match status" value="1"/>
</dbReference>
<name>A0A6N9TTD1_DISTH</name>
<evidence type="ECO:0000256" key="7">
    <source>
        <dbReference type="HAMAP-Rule" id="MF_00038"/>
    </source>
</evidence>
<comment type="similarity">
    <text evidence="2 7">Belongs to the glycosyltransferase 4 family. MraY subfamily.</text>
</comment>
<feature type="transmembrane region" description="Helical" evidence="7">
    <location>
        <begin position="337"/>
        <end position="356"/>
    </location>
</feature>
<dbReference type="UniPathway" id="UPA00219"/>
<keyword evidence="11" id="KW-1185">Reference proteome</keyword>
<evidence type="ECO:0000313" key="10">
    <source>
        <dbReference type="EMBL" id="NDY43353.1"/>
    </source>
</evidence>
<keyword evidence="7" id="KW-0131">Cell cycle</keyword>
<sequence>MFYHLLYPLHETWPVFNVFRYITFRTIYAALTALFLVFFLGPWFIERVRRLQLGQVVREDGPATHHAKAGTPSLGGLLIVGAVVASTLLWANLGDLYVWIVLLILCGNAGVGLVDDLRKVRYRNAEGLPARWKLVLQALVFLVAVVILVREGAYDTRLSVPFFKGFRPDLGAWYGVLAFFVVVGAANAVNLTDGLDGLATGPVVVTSAVYTLFAYLAGHASLAAYLQIPSVPGAGELAVFCGALVGAGLGFLWYNAHPAEIFMGDVGSLAMGGALGAVAVLSKQEILLAIVGGVFVAEACSVMLQVGFFKMTGGRRIFRMAPLHHHFELKGWPESKVIVRFWIVSVLLGLLAISTLKLR</sequence>
<dbReference type="InterPro" id="IPR003524">
    <property type="entry name" value="PNAcMuramoyl-5peptid_Trfase"/>
</dbReference>
<reference evidence="10 11" key="1">
    <citation type="submission" date="2020-02" db="EMBL/GenBank/DDBJ databases">
        <title>Comparative genomics of sulfur disproportionating microorganisms.</title>
        <authorList>
            <person name="Ward L.M."/>
            <person name="Bertran E."/>
            <person name="Johnston D.T."/>
        </authorList>
    </citation>
    <scope>NUCLEOTIDE SEQUENCE [LARGE SCALE GENOMIC DNA]</scope>
    <source>
        <strain evidence="10 11">DSM 100025</strain>
    </source>
</reference>
<comment type="cofactor">
    <cofactor evidence="7 9">
        <name>Mg(2+)</name>
        <dbReference type="ChEBI" id="CHEBI:18420"/>
    </cofactor>
</comment>
<proteinExistence type="inferred from homology"/>
<dbReference type="HAMAP" id="MF_00038">
    <property type="entry name" value="MraY"/>
    <property type="match status" value="1"/>
</dbReference>
<dbReference type="AlphaFoldDB" id="A0A6N9TTD1"/>
<feature type="transmembrane region" description="Helical" evidence="7">
    <location>
        <begin position="26"/>
        <end position="45"/>
    </location>
</feature>
<feature type="transmembrane region" description="Helical" evidence="7">
    <location>
        <begin position="170"/>
        <end position="191"/>
    </location>
</feature>
<dbReference type="Pfam" id="PF00953">
    <property type="entry name" value="Glycos_transf_4"/>
    <property type="match status" value="1"/>
</dbReference>
<dbReference type="GO" id="GO:0051301">
    <property type="term" value="P:cell division"/>
    <property type="evidence" value="ECO:0007669"/>
    <property type="project" value="UniProtKB-KW"/>
</dbReference>
<feature type="binding site" evidence="9">
    <location>
        <position position="190"/>
    </location>
    <ligand>
        <name>Mg(2+)</name>
        <dbReference type="ChEBI" id="CHEBI:18420"/>
    </ligand>
</feature>
<dbReference type="EC" id="2.7.8.13" evidence="7 8"/>
<comment type="subcellular location">
    <subcellularLocation>
        <location evidence="7">Cell membrane</location>
        <topology evidence="7">Multi-pass membrane protein</topology>
    </subcellularLocation>
    <subcellularLocation>
        <location evidence="1">Membrane</location>
        <topology evidence="1">Multi-pass membrane protein</topology>
    </subcellularLocation>
</comment>
<dbReference type="GO" id="GO:0009252">
    <property type="term" value="P:peptidoglycan biosynthetic process"/>
    <property type="evidence" value="ECO:0007669"/>
    <property type="project" value="UniProtKB-UniRule"/>
</dbReference>
<evidence type="ECO:0000256" key="2">
    <source>
        <dbReference type="ARBA" id="ARBA00005583"/>
    </source>
</evidence>
<comment type="pathway">
    <text evidence="7">Cell wall biogenesis; peptidoglycan biosynthesis.</text>
</comment>
<dbReference type="InterPro" id="IPR000715">
    <property type="entry name" value="Glycosyl_transferase_4"/>
</dbReference>
<dbReference type="PANTHER" id="PTHR22926:SF5">
    <property type="entry name" value="PHOSPHO-N-ACETYLMURAMOYL-PENTAPEPTIDE-TRANSFERASE HOMOLOG"/>
    <property type="match status" value="1"/>
</dbReference>
<evidence type="ECO:0000256" key="5">
    <source>
        <dbReference type="ARBA" id="ARBA00022989"/>
    </source>
</evidence>
<feature type="transmembrane region" description="Helical" evidence="7">
    <location>
        <begin position="286"/>
        <end position="309"/>
    </location>
</feature>
<feature type="transmembrane region" description="Helical" evidence="7">
    <location>
        <begin position="203"/>
        <end position="225"/>
    </location>
</feature>
<dbReference type="GO" id="GO:0071555">
    <property type="term" value="P:cell wall organization"/>
    <property type="evidence" value="ECO:0007669"/>
    <property type="project" value="UniProtKB-KW"/>
</dbReference>
<dbReference type="RefSeq" id="WP_163299474.1">
    <property type="nucleotide sequence ID" value="NZ_JAAGRR010000155.1"/>
</dbReference>
<keyword evidence="7" id="KW-0133">Cell shape</keyword>
<dbReference type="PANTHER" id="PTHR22926">
    <property type="entry name" value="PHOSPHO-N-ACETYLMURAMOYL-PENTAPEPTIDE-TRANSFERASE"/>
    <property type="match status" value="1"/>
</dbReference>
<dbReference type="CDD" id="cd06852">
    <property type="entry name" value="GT_MraY"/>
    <property type="match status" value="1"/>
</dbReference>
<evidence type="ECO:0000256" key="1">
    <source>
        <dbReference type="ARBA" id="ARBA00004141"/>
    </source>
</evidence>
<keyword evidence="7 9" id="KW-0460">Magnesium</keyword>
<keyword evidence="6 7" id="KW-0472">Membrane</keyword>
<evidence type="ECO:0000256" key="8">
    <source>
        <dbReference type="NCBIfam" id="TIGR00445"/>
    </source>
</evidence>
<comment type="function">
    <text evidence="7">Catalyzes the initial step of the lipid cycle reactions in the biosynthesis of the cell wall peptidoglycan: transfers peptidoglycan precursor phospho-MurNAc-pentapeptide from UDP-MurNAc-pentapeptide onto the lipid carrier undecaprenyl phosphate, yielding undecaprenyl-pyrophosphoryl-MurNAc-pentapeptide, known as lipid I.</text>
</comment>
<feature type="transmembrane region" description="Helical" evidence="7">
    <location>
        <begin position="261"/>
        <end position="280"/>
    </location>
</feature>
<dbReference type="EMBL" id="JAAGRR010000155">
    <property type="protein sequence ID" value="NDY43353.1"/>
    <property type="molecule type" value="Genomic_DNA"/>
</dbReference>
<feature type="transmembrane region" description="Helical" evidence="7">
    <location>
        <begin position="134"/>
        <end position="150"/>
    </location>
</feature>